<evidence type="ECO:0000259" key="3">
    <source>
        <dbReference type="Pfam" id="PF07715"/>
    </source>
</evidence>
<dbReference type="EMBL" id="BATC01000001">
    <property type="protein sequence ID" value="GAD57793.1"/>
    <property type="molecule type" value="Genomic_DNA"/>
</dbReference>
<proteinExistence type="predicted"/>
<accession>A0A8E0NAA3</accession>
<dbReference type="Pfam" id="PF07715">
    <property type="entry name" value="Plug"/>
    <property type="match status" value="1"/>
</dbReference>
<keyword evidence="5" id="KW-1185">Reference proteome</keyword>
<feature type="signal peptide" evidence="2">
    <location>
        <begin position="1"/>
        <end position="22"/>
    </location>
</feature>
<keyword evidence="2" id="KW-0732">Signal</keyword>
<feature type="compositionally biased region" description="Low complexity" evidence="1">
    <location>
        <begin position="511"/>
        <end position="530"/>
    </location>
</feature>
<dbReference type="PANTHER" id="PTHR40980">
    <property type="entry name" value="PLUG DOMAIN-CONTAINING PROTEIN"/>
    <property type="match status" value="1"/>
</dbReference>
<feature type="domain" description="TonB-dependent receptor plug" evidence="3">
    <location>
        <begin position="61"/>
        <end position="171"/>
    </location>
</feature>
<keyword evidence="4" id="KW-0675">Receptor</keyword>
<name>A0A8E0NAA3_9CAUL</name>
<organism evidence="4 5">
    <name type="scientific">Brevundimonas abyssalis TAR-001</name>
    <dbReference type="NCBI Taxonomy" id="1391729"/>
    <lineage>
        <taxon>Bacteria</taxon>
        <taxon>Pseudomonadati</taxon>
        <taxon>Pseudomonadota</taxon>
        <taxon>Alphaproteobacteria</taxon>
        <taxon>Caulobacterales</taxon>
        <taxon>Caulobacteraceae</taxon>
        <taxon>Brevundimonas</taxon>
    </lineage>
</organism>
<feature type="compositionally biased region" description="Low complexity" evidence="1">
    <location>
        <begin position="457"/>
        <end position="481"/>
    </location>
</feature>
<dbReference type="OrthoDB" id="5476657at2"/>
<dbReference type="RefSeq" id="WP_021695889.1">
    <property type="nucleotide sequence ID" value="NZ_BATC01000001.1"/>
</dbReference>
<dbReference type="InterPro" id="IPR012910">
    <property type="entry name" value="Plug_dom"/>
</dbReference>
<dbReference type="SUPFAM" id="SSF56935">
    <property type="entry name" value="Porins"/>
    <property type="match status" value="1"/>
</dbReference>
<evidence type="ECO:0000313" key="4">
    <source>
        <dbReference type="EMBL" id="GAD57793.1"/>
    </source>
</evidence>
<reference evidence="5" key="1">
    <citation type="journal article" date="2013" name="Genome Announc.">
        <title>Draft Genome Sequence of the Dimorphic Prosthecate Bacterium Brevundimonas abyssalis TAR-001T.</title>
        <authorList>
            <person name="Tsubouchi T."/>
            <person name="Nishi S."/>
            <person name="Usui K."/>
            <person name="Shimane Y."/>
            <person name="Takaki Y."/>
            <person name="Maruyama T."/>
            <person name="Hatada Y."/>
        </authorList>
    </citation>
    <scope>NUCLEOTIDE SEQUENCE [LARGE SCALE GENOMIC DNA]</scope>
    <source>
        <strain evidence="5">TAR-001</strain>
    </source>
</reference>
<feature type="chain" id="PRO_5034202740" evidence="2">
    <location>
        <begin position="23"/>
        <end position="530"/>
    </location>
</feature>
<feature type="region of interest" description="Disordered" evidence="1">
    <location>
        <begin position="457"/>
        <end position="530"/>
    </location>
</feature>
<protein>
    <submittedName>
        <fullName evidence="4">TonB-dependent receptor</fullName>
    </submittedName>
</protein>
<comment type="caution">
    <text evidence="4">The sequence shown here is derived from an EMBL/GenBank/DDBJ whole genome shotgun (WGS) entry which is preliminary data.</text>
</comment>
<evidence type="ECO:0000256" key="1">
    <source>
        <dbReference type="SAM" id="MobiDB-lite"/>
    </source>
</evidence>
<dbReference type="AlphaFoldDB" id="A0A8E0NAA3"/>
<gene>
    <name evidence="4" type="ORF">MBEBAB_0043</name>
</gene>
<sequence>MSQGKSVSKFALSLGVSLIALGAMNAPALAQTAQEPDEATEVEEVVITGLRASLQSAQDIKRNSDVIVDSITAVDIGALPDRSVSEALQRISGITLQRTNEARDPARLAAEGGGVFIRGLSWVRSETNGRDIFSARNGRGLSFEDISADLLAGVDVYKNPAANQIEGGVGGTVNLRTRLPFDQGGRLLAFTTDYNYGDMMEEGYWSGSGIFSDRWMTGAGEIGLLANISYSSVGNRTNSITTDRFDPVTRLDGTTVYHPKYLGWRDGRWEQERTAVALALQWSPTADLTLTFQGFHSEADPTNIERVAGIQDATTLCPSAGLTYQNGVLTGGALTGYHEGGWGCWPTGNFVGGPQGGTMEGITYDGNTRYGEDHKETSDYSLRLEYTAGNWDFSGDIQYVESIADILSFTVGTQRSMLGTTPLEAMINIGGGVPSINVTGADLNVASDYYWASPWTTSRPTRRTPWPGAATPPITSTTSAAGCGISPSAIAPQTRPTSPVSPTGTGASCRPSTGASPTTTAGPGTIRQSI</sequence>
<evidence type="ECO:0000256" key="2">
    <source>
        <dbReference type="SAM" id="SignalP"/>
    </source>
</evidence>
<dbReference type="Gene3D" id="2.170.130.10">
    <property type="entry name" value="TonB-dependent receptor, plug domain"/>
    <property type="match status" value="1"/>
</dbReference>
<dbReference type="InterPro" id="IPR037066">
    <property type="entry name" value="Plug_dom_sf"/>
</dbReference>
<dbReference type="Proteomes" id="UP000016569">
    <property type="component" value="Unassembled WGS sequence"/>
</dbReference>
<evidence type="ECO:0000313" key="5">
    <source>
        <dbReference type="Proteomes" id="UP000016569"/>
    </source>
</evidence>
<feature type="compositionally biased region" description="Polar residues" evidence="1">
    <location>
        <begin position="494"/>
        <end position="506"/>
    </location>
</feature>
<dbReference type="PANTHER" id="PTHR40980:SF3">
    <property type="entry name" value="TONB-DEPENDENT RECEPTOR-LIKE BETA-BARREL DOMAIN-CONTAINING PROTEIN"/>
    <property type="match status" value="1"/>
</dbReference>